<evidence type="ECO:0000313" key="2">
    <source>
        <dbReference type="EnsemblPlants" id="KQK11907"/>
    </source>
</evidence>
<dbReference type="PANTHER" id="PTHR33085:SF52">
    <property type="entry name" value="DUF1618 DOMAIN-CONTAINING PROTEIN"/>
    <property type="match status" value="1"/>
</dbReference>
<proteinExistence type="predicted"/>
<sequence>MSNKRQHQQLDGGRAVRRPRPAPKKHLYVVLDDWDKGFSIHKIDADTLQDTCTTDLQAGFPDHAVLRLPAPVHGLHMGFAALGSNILIATNTCCLQTPALVYDTETAGISVGPRLPLSLLGNDTITIAAGGMLYALTRHHINEQHHFRAISWAPVENDDDEPWDPRPAMRWSWKSVPSPPTFDMEDHEITSYALHPDGHAIFISAHERRYPYLPSGTFSFDTKHSEWRCHGEWTLPFQGQGYFDNELDAWVGLRKDGYICSCQVASRSNTSTVEPEWKMVKEKLFLKVPERQLKSARATLAYMGNRNFCLVEFLLCEGGEFKYAFGDRDGCVLQMSMFGLKYDRKGELQIMRHRTDSFVVSKHLLTVSPVVFWM</sequence>
<evidence type="ECO:0000313" key="1">
    <source>
        <dbReference type="EMBL" id="KQK11907.2"/>
    </source>
</evidence>
<dbReference type="EMBL" id="CM000880">
    <property type="protein sequence ID" value="KQK11907.2"/>
    <property type="molecule type" value="Genomic_DNA"/>
</dbReference>
<evidence type="ECO:0008006" key="4">
    <source>
        <dbReference type="Google" id="ProtNLM"/>
    </source>
</evidence>
<dbReference type="ExpressionAtlas" id="I1GKF9">
    <property type="expression patterns" value="baseline and differential"/>
</dbReference>
<reference evidence="1 2" key="1">
    <citation type="journal article" date="2010" name="Nature">
        <title>Genome sequencing and analysis of the model grass Brachypodium distachyon.</title>
        <authorList>
            <consortium name="International Brachypodium Initiative"/>
        </authorList>
    </citation>
    <scope>NUCLEOTIDE SEQUENCE [LARGE SCALE GENOMIC DNA]</scope>
    <source>
        <strain evidence="1">Bd21</strain>
        <strain evidence="2">cv. Bd21</strain>
    </source>
</reference>
<dbReference type="KEGG" id="bdi:100834691"/>
<accession>A0A0Q3J1U1</accession>
<keyword evidence="3" id="KW-1185">Reference proteome</keyword>
<dbReference type="PANTHER" id="PTHR33085">
    <property type="entry name" value="OS12G0113100 PROTEIN-RELATED"/>
    <property type="match status" value="1"/>
</dbReference>
<dbReference type="EnsemblPlants" id="KQK11907">
    <property type="protein sequence ID" value="KQK11907"/>
    <property type="gene ID" value="BRADI_1g00417v3"/>
</dbReference>
<organism evidence="1">
    <name type="scientific">Brachypodium distachyon</name>
    <name type="common">Purple false brome</name>
    <name type="synonym">Trachynia distachya</name>
    <dbReference type="NCBI Taxonomy" id="15368"/>
    <lineage>
        <taxon>Eukaryota</taxon>
        <taxon>Viridiplantae</taxon>
        <taxon>Streptophyta</taxon>
        <taxon>Embryophyta</taxon>
        <taxon>Tracheophyta</taxon>
        <taxon>Spermatophyta</taxon>
        <taxon>Magnoliopsida</taxon>
        <taxon>Liliopsida</taxon>
        <taxon>Poales</taxon>
        <taxon>Poaceae</taxon>
        <taxon>BOP clade</taxon>
        <taxon>Pooideae</taxon>
        <taxon>Stipodae</taxon>
        <taxon>Brachypodieae</taxon>
        <taxon>Brachypodium</taxon>
    </lineage>
</organism>
<gene>
    <name evidence="2" type="primary">LOC100834691</name>
    <name evidence="1" type="ORF">BRADI_1g00417v3</name>
</gene>
<reference evidence="2" key="3">
    <citation type="submission" date="2018-08" db="UniProtKB">
        <authorList>
            <consortium name="EnsemblPlants"/>
        </authorList>
    </citation>
    <scope>IDENTIFICATION</scope>
    <source>
        <strain evidence="2">cv. Bd21</strain>
    </source>
</reference>
<dbReference type="OrthoDB" id="695252at2759"/>
<dbReference type="RefSeq" id="XP_014752790.1">
    <property type="nucleotide sequence ID" value="XM_014897304.2"/>
</dbReference>
<dbReference type="InterPro" id="IPR012871">
    <property type="entry name" value="DUF1668_ORYSA"/>
</dbReference>
<dbReference type="eggNOG" id="ENOG502R1VY">
    <property type="taxonomic scope" value="Eukaryota"/>
</dbReference>
<dbReference type="OMA" id="HSEWRCH"/>
<protein>
    <recommendedName>
        <fullName evidence="4">DUF1618 domain-containing protein</fullName>
    </recommendedName>
</protein>
<evidence type="ECO:0000313" key="3">
    <source>
        <dbReference type="Proteomes" id="UP000008810"/>
    </source>
</evidence>
<name>I1GKF9_BRADI</name>
<dbReference type="Pfam" id="PF07893">
    <property type="entry name" value="DUF1668"/>
    <property type="match status" value="1"/>
</dbReference>
<dbReference type="HOGENOM" id="CLU_021283_2_0_1"/>
<dbReference type="Gramene" id="KQK11907">
    <property type="protein sequence ID" value="KQK11907"/>
    <property type="gene ID" value="BRADI_1g00417v3"/>
</dbReference>
<dbReference type="GeneID" id="100834691"/>
<dbReference type="AlphaFoldDB" id="I1GKF9"/>
<reference evidence="1" key="2">
    <citation type="submission" date="2017-06" db="EMBL/GenBank/DDBJ databases">
        <title>WGS assembly of Brachypodium distachyon.</title>
        <authorList>
            <consortium name="The International Brachypodium Initiative"/>
            <person name="Lucas S."/>
            <person name="Harmon-Smith M."/>
            <person name="Lail K."/>
            <person name="Tice H."/>
            <person name="Grimwood J."/>
            <person name="Bruce D."/>
            <person name="Barry K."/>
            <person name="Shu S."/>
            <person name="Lindquist E."/>
            <person name="Wang M."/>
            <person name="Pitluck S."/>
            <person name="Vogel J.P."/>
            <person name="Garvin D.F."/>
            <person name="Mockler T.C."/>
            <person name="Schmutz J."/>
            <person name="Rokhsar D."/>
            <person name="Bevan M.W."/>
        </authorList>
    </citation>
    <scope>NUCLEOTIDE SEQUENCE</scope>
    <source>
        <strain evidence="1">Bd21</strain>
    </source>
</reference>
<dbReference type="Proteomes" id="UP000008810">
    <property type="component" value="Chromosome 1"/>
</dbReference>
<accession>I1GKF9</accession>